<dbReference type="Proteomes" id="UP001187682">
    <property type="component" value="Unassembled WGS sequence"/>
</dbReference>
<dbReference type="EMBL" id="ONZQ02000002">
    <property type="protein sequence ID" value="SPN99223.1"/>
    <property type="molecule type" value="Genomic_DNA"/>
</dbReference>
<reference evidence="2" key="1">
    <citation type="submission" date="2018-03" db="EMBL/GenBank/DDBJ databases">
        <authorList>
            <person name="Guldener U."/>
        </authorList>
    </citation>
    <scope>NUCLEOTIDE SEQUENCE</scope>
</reference>
<gene>
    <name evidence="2" type="ORF">DNG_02260</name>
</gene>
<dbReference type="AlphaFoldDB" id="A0AAE8MUT8"/>
<evidence type="ECO:0000313" key="3">
    <source>
        <dbReference type="Proteomes" id="UP001187682"/>
    </source>
</evidence>
<evidence type="ECO:0000256" key="1">
    <source>
        <dbReference type="SAM" id="MobiDB-lite"/>
    </source>
</evidence>
<name>A0AAE8MUT8_9PEZI</name>
<keyword evidence="3" id="KW-1185">Reference proteome</keyword>
<proteinExistence type="predicted"/>
<organism evidence="2 3">
    <name type="scientific">Cephalotrichum gorgonifer</name>
    <dbReference type="NCBI Taxonomy" id="2041049"/>
    <lineage>
        <taxon>Eukaryota</taxon>
        <taxon>Fungi</taxon>
        <taxon>Dikarya</taxon>
        <taxon>Ascomycota</taxon>
        <taxon>Pezizomycotina</taxon>
        <taxon>Sordariomycetes</taxon>
        <taxon>Hypocreomycetidae</taxon>
        <taxon>Microascales</taxon>
        <taxon>Microascaceae</taxon>
        <taxon>Cephalotrichum</taxon>
    </lineage>
</organism>
<comment type="caution">
    <text evidence="2">The sequence shown here is derived from an EMBL/GenBank/DDBJ whole genome shotgun (WGS) entry which is preliminary data.</text>
</comment>
<feature type="region of interest" description="Disordered" evidence="1">
    <location>
        <begin position="38"/>
        <end position="65"/>
    </location>
</feature>
<sequence length="94" mass="10377">MLGRGIIGLLVQFEDHIIQAILRRPGFHRFVGRIQRSVDEARHGKSPLDPPLRQGEATETPGREGGFLSYFMKELKNQANGRPTKGDGRGGGQP</sequence>
<accession>A0AAE8MUT8</accession>
<protein>
    <submittedName>
        <fullName evidence="2">Uncharacterized protein</fullName>
    </submittedName>
</protein>
<evidence type="ECO:0000313" key="2">
    <source>
        <dbReference type="EMBL" id="SPN99223.1"/>
    </source>
</evidence>